<comment type="caution">
    <text evidence="4">The sequence shown here is derived from an EMBL/GenBank/DDBJ whole genome shotgun (WGS) entry which is preliminary data.</text>
</comment>
<dbReference type="Gene3D" id="3.30.1380.10">
    <property type="match status" value="1"/>
</dbReference>
<sequence length="401" mass="41784">MSDGQHTGHGTEGAKASRGIDPSWADRYVEPDIYADIDIEGAAPARPARAASAAPASSSPASGDTAALDETRVLPAEAAPGPLVDEEAAPEPSSADVVPAAAPAPAPNTARSQRAARNTRRRRLILAGVVLLVLAAVLALLIPQFFRAPEPNGWTNHTQQPSVSPEGAAPGEQQDAGANSDAGAEAPVDDGAQASAPGQPLTLDQTSPDSLTVLVNKLHPLEPSTYEPSDLVDLSTLGVSASNGHPMRSEAATALAEMFAAARAAGYELDMTSGYRPYATQEELYNGFVSSLGQEGADLTSARPGYSEHQTGLVADISEIGGTCALATCFGDTGAGAWLAEHSWEYGFILRYPNGQTEVTGYEYEPWHFRYIGREAATSYRNNGATSFESFLGSTPAPDYA</sequence>
<evidence type="ECO:0000313" key="5">
    <source>
        <dbReference type="Proteomes" id="UP001525379"/>
    </source>
</evidence>
<feature type="region of interest" description="Disordered" evidence="1">
    <location>
        <begin position="44"/>
        <end position="66"/>
    </location>
</feature>
<dbReference type="CDD" id="cd14852">
    <property type="entry name" value="LD-carboxypeptidase"/>
    <property type="match status" value="1"/>
</dbReference>
<feature type="transmembrane region" description="Helical" evidence="2">
    <location>
        <begin position="124"/>
        <end position="146"/>
    </location>
</feature>
<evidence type="ECO:0000256" key="1">
    <source>
        <dbReference type="SAM" id="MobiDB-lite"/>
    </source>
</evidence>
<evidence type="ECO:0000256" key="2">
    <source>
        <dbReference type="SAM" id="Phobius"/>
    </source>
</evidence>
<keyword evidence="5" id="KW-1185">Reference proteome</keyword>
<proteinExistence type="predicted"/>
<name>A0ABT2HY76_9MICO</name>
<protein>
    <submittedName>
        <fullName evidence="4">M15 family metallopeptidase</fullName>
    </submittedName>
</protein>
<dbReference type="EMBL" id="JALXSQ010000032">
    <property type="protein sequence ID" value="MCT2043262.1"/>
    <property type="molecule type" value="Genomic_DNA"/>
</dbReference>
<dbReference type="InterPro" id="IPR052179">
    <property type="entry name" value="DD-CPase-like"/>
</dbReference>
<gene>
    <name evidence="4" type="ORF">M3D15_07950</name>
</gene>
<evidence type="ECO:0000259" key="3">
    <source>
        <dbReference type="Pfam" id="PF02557"/>
    </source>
</evidence>
<dbReference type="Proteomes" id="UP001525379">
    <property type="component" value="Unassembled WGS sequence"/>
</dbReference>
<dbReference type="RefSeq" id="WP_260104486.1">
    <property type="nucleotide sequence ID" value="NZ_JALXSQ010000032.1"/>
</dbReference>
<dbReference type="PANTHER" id="PTHR34385:SF1">
    <property type="entry name" value="PEPTIDOGLYCAN L-ALANYL-D-GLUTAMATE ENDOPEPTIDASE CWLK"/>
    <property type="match status" value="1"/>
</dbReference>
<feature type="non-terminal residue" evidence="4">
    <location>
        <position position="401"/>
    </location>
</feature>
<feature type="compositionally biased region" description="Low complexity" evidence="1">
    <location>
        <begin position="90"/>
        <end position="116"/>
    </location>
</feature>
<feature type="compositionally biased region" description="Polar residues" evidence="1">
    <location>
        <begin position="153"/>
        <end position="163"/>
    </location>
</feature>
<keyword evidence="2" id="KW-1133">Transmembrane helix</keyword>
<feature type="domain" description="D-alanyl-D-alanine carboxypeptidase-like core" evidence="3">
    <location>
        <begin position="245"/>
        <end position="373"/>
    </location>
</feature>
<accession>A0ABT2HY76</accession>
<keyword evidence="2" id="KW-0812">Transmembrane</keyword>
<keyword evidence="2" id="KW-0472">Membrane</keyword>
<organism evidence="4 5">
    <name type="scientific">Pseudoclavibacter albus</name>
    <dbReference type="NCBI Taxonomy" id="272241"/>
    <lineage>
        <taxon>Bacteria</taxon>
        <taxon>Bacillati</taxon>
        <taxon>Actinomycetota</taxon>
        <taxon>Actinomycetes</taxon>
        <taxon>Micrococcales</taxon>
        <taxon>Microbacteriaceae</taxon>
        <taxon>Pseudoclavibacter</taxon>
    </lineage>
</organism>
<dbReference type="PANTHER" id="PTHR34385">
    <property type="entry name" value="D-ALANYL-D-ALANINE CARBOXYPEPTIDASE"/>
    <property type="match status" value="1"/>
</dbReference>
<dbReference type="InterPro" id="IPR003709">
    <property type="entry name" value="VanY-like_core_dom"/>
</dbReference>
<reference evidence="4 5" key="1">
    <citation type="submission" date="2022-04" db="EMBL/GenBank/DDBJ databases">
        <title>Human microbiome associated bacterial genomes.</title>
        <authorList>
            <person name="Sandstrom S."/>
            <person name="Salamzade R."/>
            <person name="Kalan L.R."/>
        </authorList>
    </citation>
    <scope>NUCLEOTIDE SEQUENCE [LARGE SCALE GENOMIC DNA]</scope>
    <source>
        <strain evidence="5">p3-SID1799</strain>
    </source>
</reference>
<dbReference type="SUPFAM" id="SSF55166">
    <property type="entry name" value="Hedgehog/DD-peptidase"/>
    <property type="match status" value="1"/>
</dbReference>
<evidence type="ECO:0000313" key="4">
    <source>
        <dbReference type="EMBL" id="MCT2043262.1"/>
    </source>
</evidence>
<feature type="region of interest" description="Disordered" evidence="1">
    <location>
        <begin position="1"/>
        <end position="23"/>
    </location>
</feature>
<feature type="region of interest" description="Disordered" evidence="1">
    <location>
        <begin position="152"/>
        <end position="207"/>
    </location>
</feature>
<feature type="compositionally biased region" description="Low complexity" evidence="1">
    <location>
        <begin position="44"/>
        <end position="62"/>
    </location>
</feature>
<dbReference type="InterPro" id="IPR009045">
    <property type="entry name" value="Zn_M74/Hedgehog-like"/>
</dbReference>
<feature type="region of interest" description="Disordered" evidence="1">
    <location>
        <begin position="83"/>
        <end position="116"/>
    </location>
</feature>
<dbReference type="Pfam" id="PF02557">
    <property type="entry name" value="VanY"/>
    <property type="match status" value="1"/>
</dbReference>
<dbReference type="InterPro" id="IPR058193">
    <property type="entry name" value="VanY/YodJ_core_dom"/>
</dbReference>